<dbReference type="Pfam" id="PF13560">
    <property type="entry name" value="HTH_31"/>
    <property type="match status" value="1"/>
</dbReference>
<dbReference type="AlphaFoldDB" id="A0A1G6KQX7"/>
<dbReference type="GO" id="GO:0003677">
    <property type="term" value="F:DNA binding"/>
    <property type="evidence" value="ECO:0007669"/>
    <property type="project" value="InterPro"/>
</dbReference>
<sequence>MDQIGVGRFIRNRREALQPEDVGLRRGSRRRSIGLRREEVAELADMSADYLSRLERGAGPQPSEQMIGALARGLRLTVDERDHLLRLAGHQPSTRPGSSTHVNPGLMRILDRLIDTPAQVMGPLGETITQNPAAIALLGDETHYTGPMRSATYRWFTDPTSRSLYPQDDHEHHSRVHVSQLRTAAARLDPASTTPLILHLRKHSAEFARLWETNEVGLRHSQEKRFTHPEVGDLTLFCQVTLDPDEMQTLLVFTATPGTISAERLQLLTVVGSTTLTSR</sequence>
<dbReference type="STRING" id="1814289.SAMN05216410_1658"/>
<dbReference type="PANTHER" id="PTHR35010:SF2">
    <property type="entry name" value="BLL4672 PROTEIN"/>
    <property type="match status" value="1"/>
</dbReference>
<dbReference type="Proteomes" id="UP000199039">
    <property type="component" value="Unassembled WGS sequence"/>
</dbReference>
<dbReference type="InterPro" id="IPR010982">
    <property type="entry name" value="Lambda_DNA-bd_dom_sf"/>
</dbReference>
<gene>
    <name evidence="2" type="ORF">SAMN05216410_1658</name>
</gene>
<dbReference type="Gene3D" id="1.10.260.40">
    <property type="entry name" value="lambda repressor-like DNA-binding domains"/>
    <property type="match status" value="1"/>
</dbReference>
<dbReference type="InterPro" id="IPR041413">
    <property type="entry name" value="MLTR_LBD"/>
</dbReference>
<dbReference type="SMART" id="SM00530">
    <property type="entry name" value="HTH_XRE"/>
    <property type="match status" value="1"/>
</dbReference>
<dbReference type="PROSITE" id="PS50943">
    <property type="entry name" value="HTH_CROC1"/>
    <property type="match status" value="1"/>
</dbReference>
<dbReference type="PANTHER" id="PTHR35010">
    <property type="entry name" value="BLL4672 PROTEIN-RELATED"/>
    <property type="match status" value="1"/>
</dbReference>
<feature type="domain" description="HTH cro/C1-type" evidence="1">
    <location>
        <begin position="34"/>
        <end position="81"/>
    </location>
</feature>
<dbReference type="InterPro" id="IPR001387">
    <property type="entry name" value="Cro/C1-type_HTH"/>
</dbReference>
<dbReference type="Pfam" id="PF17765">
    <property type="entry name" value="MLTR_LBD"/>
    <property type="match status" value="1"/>
</dbReference>
<dbReference type="OrthoDB" id="3518652at2"/>
<organism evidence="2 3">
    <name type="scientific">Sanguibacter gelidistatuariae</name>
    <dbReference type="NCBI Taxonomy" id="1814289"/>
    <lineage>
        <taxon>Bacteria</taxon>
        <taxon>Bacillati</taxon>
        <taxon>Actinomycetota</taxon>
        <taxon>Actinomycetes</taxon>
        <taxon>Micrococcales</taxon>
        <taxon>Sanguibacteraceae</taxon>
        <taxon>Sanguibacter</taxon>
    </lineage>
</organism>
<reference evidence="2 3" key="1">
    <citation type="submission" date="2016-09" db="EMBL/GenBank/DDBJ databases">
        <authorList>
            <person name="Capua I."/>
            <person name="De Benedictis P."/>
            <person name="Joannis T."/>
            <person name="Lombin L.H."/>
            <person name="Cattoli G."/>
        </authorList>
    </citation>
    <scope>NUCLEOTIDE SEQUENCE [LARGE SCALE GENOMIC DNA]</scope>
    <source>
        <strain evidence="2 3">ISLP-3</strain>
    </source>
</reference>
<evidence type="ECO:0000259" key="1">
    <source>
        <dbReference type="PROSITE" id="PS50943"/>
    </source>
</evidence>
<keyword evidence="3" id="KW-1185">Reference proteome</keyword>
<proteinExistence type="predicted"/>
<evidence type="ECO:0000313" key="3">
    <source>
        <dbReference type="Proteomes" id="UP000199039"/>
    </source>
</evidence>
<dbReference type="RefSeq" id="WP_093182280.1">
    <property type="nucleotide sequence ID" value="NZ_FMYH01000002.1"/>
</dbReference>
<name>A0A1G6KQX7_9MICO</name>
<accession>A0A1G6KQX7</accession>
<evidence type="ECO:0000313" key="2">
    <source>
        <dbReference type="EMBL" id="SDC33317.1"/>
    </source>
</evidence>
<dbReference type="CDD" id="cd00093">
    <property type="entry name" value="HTH_XRE"/>
    <property type="match status" value="1"/>
</dbReference>
<dbReference type="Gene3D" id="3.30.450.180">
    <property type="match status" value="1"/>
</dbReference>
<dbReference type="SUPFAM" id="SSF47413">
    <property type="entry name" value="lambda repressor-like DNA-binding domains"/>
    <property type="match status" value="1"/>
</dbReference>
<protein>
    <submittedName>
        <fullName evidence="2">Helix-turn-helix domain-containing protein</fullName>
    </submittedName>
</protein>
<dbReference type="EMBL" id="FMYH01000002">
    <property type="protein sequence ID" value="SDC33317.1"/>
    <property type="molecule type" value="Genomic_DNA"/>
</dbReference>